<dbReference type="Proteomes" id="UP001243298">
    <property type="component" value="Unassembled WGS sequence"/>
</dbReference>
<accession>A0ABT6IX69</accession>
<dbReference type="RefSeq" id="WP_284719709.1">
    <property type="nucleotide sequence ID" value="NZ_PGFT01000001.1"/>
</dbReference>
<evidence type="ECO:0000313" key="1">
    <source>
        <dbReference type="EMBL" id="MDH4905717.1"/>
    </source>
</evidence>
<reference evidence="1 2" key="1">
    <citation type="submission" date="2017-11" db="EMBL/GenBank/DDBJ databases">
        <title>Whole genome sequencing of Psychrobacter pocilloporae S6-60T(=JCM 31058T=LMG 29157T).</title>
        <authorList>
            <person name="Das S.K."/>
        </authorList>
    </citation>
    <scope>NUCLEOTIDE SEQUENCE [LARGE SCALE GENOMIC DNA]</scope>
    <source>
        <strain evidence="1 2">S6-60</strain>
    </source>
</reference>
<dbReference type="EMBL" id="PGFT01000001">
    <property type="protein sequence ID" value="MDH4905717.1"/>
    <property type="molecule type" value="Genomic_DNA"/>
</dbReference>
<sequence length="181" mass="21000">MFDRPSVTNINSGDGNQLNAERDIVINEVPEPKGSAIQNLLMNILNIEKREDASLSNEDYQTYSIEKKISYNEISIYDKYYDEFKDGYTVVETRLRDLEMNGFADVRQLIINYVCKKYRLLSCQNISPDALIFSLDTEISNELRSVYTGKLSIDEINHVDYVIFHVFAKCKIFDKPPINFE</sequence>
<gene>
    <name evidence="1" type="ORF">CUR83_11760</name>
</gene>
<keyword evidence="2" id="KW-1185">Reference proteome</keyword>
<evidence type="ECO:0000313" key="2">
    <source>
        <dbReference type="Proteomes" id="UP001243298"/>
    </source>
</evidence>
<comment type="caution">
    <text evidence="1">The sequence shown here is derived from an EMBL/GenBank/DDBJ whole genome shotgun (WGS) entry which is preliminary data.</text>
</comment>
<protein>
    <submittedName>
        <fullName evidence="1">Uncharacterized protein</fullName>
    </submittedName>
</protein>
<proteinExistence type="predicted"/>
<name>A0ABT6IX69_9GAMM</name>
<organism evidence="1 2">
    <name type="scientific">Psychrobacter pocilloporae</name>
    <dbReference type="NCBI Taxonomy" id="1775882"/>
    <lineage>
        <taxon>Bacteria</taxon>
        <taxon>Pseudomonadati</taxon>
        <taxon>Pseudomonadota</taxon>
        <taxon>Gammaproteobacteria</taxon>
        <taxon>Moraxellales</taxon>
        <taxon>Moraxellaceae</taxon>
        <taxon>Psychrobacter</taxon>
    </lineage>
</organism>